<evidence type="ECO:0000313" key="6">
    <source>
        <dbReference type="Proteomes" id="UP000274271"/>
    </source>
</evidence>
<dbReference type="Pfam" id="PF12770">
    <property type="entry name" value="CHAT"/>
    <property type="match status" value="1"/>
</dbReference>
<dbReference type="OrthoDB" id="9771112at2"/>
<feature type="transmembrane region" description="Helical" evidence="2">
    <location>
        <begin position="900"/>
        <end position="922"/>
    </location>
</feature>
<dbReference type="PANTHER" id="PTHR10098">
    <property type="entry name" value="RAPSYN-RELATED"/>
    <property type="match status" value="1"/>
</dbReference>
<dbReference type="SMART" id="SM00028">
    <property type="entry name" value="TPR"/>
    <property type="match status" value="2"/>
</dbReference>
<reference evidence="5 6" key="1">
    <citation type="submission" date="2018-11" db="EMBL/GenBank/DDBJ databases">
        <authorList>
            <person name="Zhou Z."/>
            <person name="Wang G."/>
        </authorList>
    </citation>
    <scope>NUCLEOTIDE SEQUENCE [LARGE SCALE GENOMIC DNA]</scope>
    <source>
        <strain evidence="5 6">KCTC42998</strain>
    </source>
</reference>
<evidence type="ECO:0000259" key="4">
    <source>
        <dbReference type="Pfam" id="PF12770"/>
    </source>
</evidence>
<evidence type="ECO:0000256" key="2">
    <source>
        <dbReference type="SAM" id="Phobius"/>
    </source>
</evidence>
<dbReference type="InterPro" id="IPR019734">
    <property type="entry name" value="TPR_rpt"/>
</dbReference>
<feature type="repeat" description="TPR" evidence="1">
    <location>
        <begin position="153"/>
        <end position="186"/>
    </location>
</feature>
<feature type="domain" description="CHAT" evidence="4">
    <location>
        <begin position="610"/>
        <end position="890"/>
    </location>
</feature>
<evidence type="ECO:0000256" key="3">
    <source>
        <dbReference type="SAM" id="SignalP"/>
    </source>
</evidence>
<accession>A0A3P1CB94</accession>
<dbReference type="PANTHER" id="PTHR10098:SF108">
    <property type="entry name" value="TETRATRICOPEPTIDE REPEAT PROTEIN 28"/>
    <property type="match status" value="1"/>
</dbReference>
<gene>
    <name evidence="5" type="ORF">EHT87_29355</name>
</gene>
<name>A0A3P1CB94_9BACT</name>
<keyword evidence="2" id="KW-0472">Membrane</keyword>
<dbReference type="RefSeq" id="WP_124910349.1">
    <property type="nucleotide sequence ID" value="NZ_RQJP01000007.1"/>
</dbReference>
<dbReference type="Gene3D" id="1.25.40.10">
    <property type="entry name" value="Tetratricopeptide repeat domain"/>
    <property type="match status" value="1"/>
</dbReference>
<dbReference type="Proteomes" id="UP000274271">
    <property type="component" value="Unassembled WGS sequence"/>
</dbReference>
<keyword evidence="3" id="KW-0732">Signal</keyword>
<dbReference type="InterPro" id="IPR024983">
    <property type="entry name" value="CHAT_dom"/>
</dbReference>
<evidence type="ECO:0000256" key="1">
    <source>
        <dbReference type="PROSITE-ProRule" id="PRU00339"/>
    </source>
</evidence>
<keyword evidence="1" id="KW-0802">TPR repeat</keyword>
<evidence type="ECO:0000313" key="5">
    <source>
        <dbReference type="EMBL" id="RRB10336.1"/>
    </source>
</evidence>
<dbReference type="SUPFAM" id="SSF48452">
    <property type="entry name" value="TPR-like"/>
    <property type="match status" value="2"/>
</dbReference>
<dbReference type="InterPro" id="IPR011990">
    <property type="entry name" value="TPR-like_helical_dom_sf"/>
</dbReference>
<comment type="caution">
    <text evidence="5">The sequence shown here is derived from an EMBL/GenBank/DDBJ whole genome shotgun (WGS) entry which is preliminary data.</text>
</comment>
<dbReference type="AlphaFoldDB" id="A0A3P1CB94"/>
<feature type="signal peptide" evidence="3">
    <location>
        <begin position="1"/>
        <end position="27"/>
    </location>
</feature>
<keyword evidence="6" id="KW-1185">Reference proteome</keyword>
<protein>
    <submittedName>
        <fullName evidence="5">CHAT domain-containing protein</fullName>
    </submittedName>
</protein>
<proteinExistence type="predicted"/>
<keyword evidence="2" id="KW-0812">Transmembrane</keyword>
<organism evidence="5 6">
    <name type="scientific">Larkinella knui</name>
    <dbReference type="NCBI Taxonomy" id="2025310"/>
    <lineage>
        <taxon>Bacteria</taxon>
        <taxon>Pseudomonadati</taxon>
        <taxon>Bacteroidota</taxon>
        <taxon>Cytophagia</taxon>
        <taxon>Cytophagales</taxon>
        <taxon>Spirosomataceae</taxon>
        <taxon>Larkinella</taxon>
    </lineage>
</organism>
<dbReference type="PROSITE" id="PS50005">
    <property type="entry name" value="TPR"/>
    <property type="match status" value="1"/>
</dbReference>
<sequence>MIHRHFLPLRAWLLLFLPLAGSFGALAQSAEALQREANALYRTEPAKALRLFGQARQLALRAGQADRVANIRVDEATVHYAMYNDYRRATTICRDGLQLSPLADSTRFKLWASLGEMYHQRNRPDSLNWFWQRADSVLNAQPALENDIFPYAAAFWGNRGTVYFEQGDYRLAERCFQKRLLLLTHHSTPTRQAIAENQFGYFYLKTGQPVRADSFFVSSLQKHRAPDLTRGWLLLGLVDCRLQFSQAKSVPALVQEGMQIAKQLGKDGTELAGYLDEAFGKYCVQKRQFQTAHTYFQRSLAAGEKLGNTSRLAWRSYTALSRLAQQRLDAPGALAFTQRAIQQASIRFRSADLSQNPAPNDFLNGPDLFESLCQKARLLRTAREIPNHLHLADQTFERAFALSDLLQGSYSSELTKLFVQEKLRPAYRVAVAVAYARYRQQPGPATLATLLHRQEQGNASVLHELLQTLQKPYANAPPHLIEQLQRAKSRLATAKTAWNEREQASTPQPIDTELVNAELAWSRAYQKLQPYNQHTPAQPNELKRMQSRLDRQTAFLQYSLTPDSLLLTVVKANTVRVRMLPITGTELNRLSALLRREAYRNPDPFQYAGQATARALFDRLLAPVWTDLQGMSRLVIVRDGPLHYLPFEVLETGLRPDDYLLRYAAITYAYSMRSTTESNLSPPVGNPSVLSMAPFAVTKNGLAAVRQRGYEPLAGSELEADVLPGTHSTADNASKSTFLALLPQHQLLHLATHAEASDTDPGNSYIAFFPAESSHRLYAHELDLLDLRHIRLAVLSACRTGSGHFHEGEGLLSLSRAFASAGCPQVITSLWNAHDGTTATLTRLFYDELRRGQPTDVALQQAKLRFLAVQTNNGAFTPPHFWAHLILMGNHQPVYAGSSAWPWGWMGIGAVVLLLTLTYVYYRYDHLR</sequence>
<feature type="chain" id="PRO_5018322001" evidence="3">
    <location>
        <begin position="28"/>
        <end position="928"/>
    </location>
</feature>
<dbReference type="EMBL" id="RQJP01000007">
    <property type="protein sequence ID" value="RRB10336.1"/>
    <property type="molecule type" value="Genomic_DNA"/>
</dbReference>
<keyword evidence="2" id="KW-1133">Transmembrane helix</keyword>